<protein>
    <submittedName>
        <fullName evidence="1">Uncharacterized protein</fullName>
    </submittedName>
</protein>
<name>A0ABY4PJM5_9LACO</name>
<evidence type="ECO:0000313" key="1">
    <source>
        <dbReference type="EMBL" id="UQS85777.1"/>
    </source>
</evidence>
<proteinExistence type="predicted"/>
<organism evidence="1 2">
    <name type="scientific">Apilactobacillus apisilvae</name>
    <dbReference type="NCBI Taxonomy" id="2923364"/>
    <lineage>
        <taxon>Bacteria</taxon>
        <taxon>Bacillati</taxon>
        <taxon>Bacillota</taxon>
        <taxon>Bacilli</taxon>
        <taxon>Lactobacillales</taxon>
        <taxon>Lactobacillaceae</taxon>
        <taxon>Apilactobacillus</taxon>
    </lineage>
</organism>
<evidence type="ECO:0000313" key="2">
    <source>
        <dbReference type="Proteomes" id="UP000831859"/>
    </source>
</evidence>
<dbReference type="EMBL" id="CP093363">
    <property type="protein sequence ID" value="UQS85777.1"/>
    <property type="molecule type" value="Genomic_DNA"/>
</dbReference>
<reference evidence="1 2" key="1">
    <citation type="journal article" date="2022" name="Int. J. Syst. Evol. Microbiol.">
        <title>Apilactobacillus apisilvae sp. nov., Nicolia spurrieriana gen. nov. sp. nov., Bombilactobacillus folatiphilus sp. nov. and Bombilactobacillus thymidiniphilus sp. nov., four new lactic acid bacterial isolates from stingless bees Tetragonula carbonaria and Austroplebeia australis.</title>
        <authorList>
            <person name="Oliphant S.A."/>
            <person name="Watson-Haigh N.S."/>
            <person name="Sumby K.M."/>
            <person name="Gardner J."/>
            <person name="Groom S."/>
            <person name="Jiranek V."/>
        </authorList>
    </citation>
    <scope>NUCLEOTIDE SEQUENCE [LARGE SCALE GENOMIC DNA]</scope>
    <source>
        <strain evidence="1 2">SG5_A10</strain>
    </source>
</reference>
<sequence length="363" mass="39815">MASPLINGNVTDLSKNFNPKVWLNWVYDAVKQQNNFFKSGIITQNESLSNLLMQSGQGYVITIPHTMALDTSLEPQNWDNKTDLTVNSLDSYTENDIKTTEAQAFGNSDFDDYMTGARTLDQITSQFAAYWSAVDARKLIQLMNVLYLNDDIKTAKSFGIGNEKDFSATNFVKAMAHLGDKNQNNPTQMAVNSGAYNYMVAQNLIDFIQPNQAVEPIATYNGLSIVKDDKIPLTKDGKTTAYLFGANAVSYATATAPNGVATTRDDLHQGGITGISHKRVSSMHAIGTSADLTQVQDFSNWKEEFNKGEKALYKPVNKDSMSDINLVNYSFTIDKDFVIPGVNTTDTGSNNAAPKSNGNTPSK</sequence>
<accession>A0ABY4PJM5</accession>
<geneLocation type="plasmid" evidence="1 2">
    <name>p1unnamed</name>
</geneLocation>
<gene>
    <name evidence="1" type="ORF">MOO46_07540</name>
</gene>
<keyword evidence="2" id="KW-1185">Reference proteome</keyword>
<keyword evidence="1" id="KW-0614">Plasmid</keyword>
<dbReference type="Proteomes" id="UP000831859">
    <property type="component" value="Plasmid p1unnamed"/>
</dbReference>
<dbReference type="RefSeq" id="WP_249511741.1">
    <property type="nucleotide sequence ID" value="NZ_CP093363.1"/>
</dbReference>